<dbReference type="NCBIfam" id="TIGR03023">
    <property type="entry name" value="WcaJ_sugtrans"/>
    <property type="match status" value="1"/>
</dbReference>
<gene>
    <name evidence="9" type="ORF">AWB70_07137</name>
</gene>
<dbReference type="Proteomes" id="UP000054740">
    <property type="component" value="Unassembled WGS sequence"/>
</dbReference>
<name>A0A158JNL4_CABCO</name>
<dbReference type="GO" id="GO:0009242">
    <property type="term" value="P:colanic acid biosynthetic process"/>
    <property type="evidence" value="ECO:0007669"/>
    <property type="project" value="TreeGrafter"/>
</dbReference>
<feature type="transmembrane region" description="Helical" evidence="7">
    <location>
        <begin position="247"/>
        <end position="268"/>
    </location>
</feature>
<evidence type="ECO:0000256" key="7">
    <source>
        <dbReference type="SAM" id="Phobius"/>
    </source>
</evidence>
<sequence length="433" mass="48638">MLATHHLYGDSASSAHDNAVAIFTIAFGWSAQSGSYVKHPARRVSAARTVLMPAFCWVLCEGAAVCIVKWLHIHYAPSMESFAFLAELTVTSVILWRVVYHIARARRTRVATVAIVGRGERCANFVRRLTAMQEPTYNVNAHFDVDSRSGANVPGVPLFHEMEAFAAHVRANRIDELWLALPLTDESTLLRFLEAFRNDLINIRFVPDVRQVARFHGEQAALDEAVAIDLVAAPLTASVLSKTLFDFVFAACAVIVGSPLLFAIALAIRVSSPGPVFFRQQRRGANGEPFQIYKFRTMHLHARNEGEVVQATRDDPRVTHVGAFLRRTSLDELPQFFNVLRGEMSVVGPRPHAIEHDALYQPVVDDYIHRYRIKPGITGWAQINGLRGETDSLDKMQRRVEADLYYLSNWSFALDMRIVLTTIVRGFVHRNAY</sequence>
<dbReference type="InterPro" id="IPR017473">
    <property type="entry name" value="Undecaprenyl-P_gluc_Ptfrase"/>
</dbReference>
<evidence type="ECO:0000256" key="1">
    <source>
        <dbReference type="ARBA" id="ARBA00004141"/>
    </source>
</evidence>
<accession>A0A158JNL4</accession>
<evidence type="ECO:0000256" key="5">
    <source>
        <dbReference type="ARBA" id="ARBA00022989"/>
    </source>
</evidence>
<comment type="similarity">
    <text evidence="2">Belongs to the bacterial sugar transferase family.</text>
</comment>
<evidence type="ECO:0000259" key="8">
    <source>
        <dbReference type="Pfam" id="PF02397"/>
    </source>
</evidence>
<evidence type="ECO:0000256" key="2">
    <source>
        <dbReference type="ARBA" id="ARBA00006464"/>
    </source>
</evidence>
<feature type="transmembrane region" description="Helical" evidence="7">
    <location>
        <begin position="20"/>
        <end position="37"/>
    </location>
</feature>
<dbReference type="EMBL" id="FCNY02000034">
    <property type="protein sequence ID" value="SAL70417.1"/>
    <property type="molecule type" value="Genomic_DNA"/>
</dbReference>
<keyword evidence="5 7" id="KW-1133">Transmembrane helix</keyword>
<dbReference type="PANTHER" id="PTHR30576">
    <property type="entry name" value="COLANIC BIOSYNTHESIS UDP-GLUCOSE LIPID CARRIER TRANSFERASE"/>
    <property type="match status" value="1"/>
</dbReference>
<dbReference type="Pfam" id="PF02397">
    <property type="entry name" value="Bac_transf"/>
    <property type="match status" value="1"/>
</dbReference>
<proteinExistence type="inferred from homology"/>
<feature type="transmembrane region" description="Helical" evidence="7">
    <location>
        <begin position="49"/>
        <end position="70"/>
    </location>
</feature>
<dbReference type="Gene3D" id="3.40.50.720">
    <property type="entry name" value="NAD(P)-binding Rossmann-like Domain"/>
    <property type="match status" value="1"/>
</dbReference>
<feature type="domain" description="Bacterial sugar transferase" evidence="8">
    <location>
        <begin position="242"/>
        <end position="425"/>
    </location>
</feature>
<comment type="subcellular location">
    <subcellularLocation>
        <location evidence="1">Membrane</location>
        <topology evidence="1">Multi-pass membrane protein</topology>
    </subcellularLocation>
</comment>
<evidence type="ECO:0000256" key="6">
    <source>
        <dbReference type="ARBA" id="ARBA00023136"/>
    </source>
</evidence>
<dbReference type="GO" id="GO:0016020">
    <property type="term" value="C:membrane"/>
    <property type="evidence" value="ECO:0007669"/>
    <property type="project" value="UniProtKB-SubCell"/>
</dbReference>
<organism evidence="9 10">
    <name type="scientific">Caballeronia cordobensis</name>
    <name type="common">Burkholderia cordobensis</name>
    <dbReference type="NCBI Taxonomy" id="1353886"/>
    <lineage>
        <taxon>Bacteria</taxon>
        <taxon>Pseudomonadati</taxon>
        <taxon>Pseudomonadota</taxon>
        <taxon>Betaproteobacteria</taxon>
        <taxon>Burkholderiales</taxon>
        <taxon>Burkholderiaceae</taxon>
        <taxon>Caballeronia</taxon>
    </lineage>
</organism>
<dbReference type="InterPro" id="IPR017475">
    <property type="entry name" value="EPS_sugar_tfrase"/>
</dbReference>
<evidence type="ECO:0000313" key="9">
    <source>
        <dbReference type="EMBL" id="SAL70417.1"/>
    </source>
</evidence>
<dbReference type="Pfam" id="PF13727">
    <property type="entry name" value="CoA_binding_3"/>
    <property type="match status" value="1"/>
</dbReference>
<dbReference type="NCBIfam" id="TIGR03025">
    <property type="entry name" value="EPS_sugtrans"/>
    <property type="match status" value="1"/>
</dbReference>
<feature type="transmembrane region" description="Helical" evidence="7">
    <location>
        <begin position="82"/>
        <end position="100"/>
    </location>
</feature>
<dbReference type="AlphaFoldDB" id="A0A158JNL4"/>
<keyword evidence="3 9" id="KW-0808">Transferase</keyword>
<reference evidence="10" key="1">
    <citation type="submission" date="2016-01" db="EMBL/GenBank/DDBJ databases">
        <authorList>
            <person name="Peeters C."/>
        </authorList>
    </citation>
    <scope>NUCLEOTIDE SEQUENCE [LARGE SCALE GENOMIC DNA]</scope>
</reference>
<dbReference type="InterPro" id="IPR003362">
    <property type="entry name" value="Bact_transf"/>
</dbReference>
<dbReference type="GO" id="GO:0089702">
    <property type="term" value="F:undecaprenyl-phosphate glucose phosphotransferase activity"/>
    <property type="evidence" value="ECO:0007669"/>
    <property type="project" value="TreeGrafter"/>
</dbReference>
<protein>
    <submittedName>
        <fullName evidence="9">Sugar transferase</fullName>
    </submittedName>
</protein>
<dbReference type="PANTHER" id="PTHR30576:SF21">
    <property type="entry name" value="UDP-GLUCOSE:UNDECAPRENYL-PHOSPHATE GLUCOSE-1-PHOSPHATE TRANSFERASE"/>
    <property type="match status" value="1"/>
</dbReference>
<keyword evidence="10" id="KW-1185">Reference proteome</keyword>
<keyword evidence="6 7" id="KW-0472">Membrane</keyword>
<evidence type="ECO:0000256" key="3">
    <source>
        <dbReference type="ARBA" id="ARBA00022679"/>
    </source>
</evidence>
<evidence type="ECO:0000256" key="4">
    <source>
        <dbReference type="ARBA" id="ARBA00022692"/>
    </source>
</evidence>
<evidence type="ECO:0000313" key="10">
    <source>
        <dbReference type="Proteomes" id="UP000054740"/>
    </source>
</evidence>
<keyword evidence="4 7" id="KW-0812">Transmembrane</keyword>